<dbReference type="KEGG" id="bbrx:BRETT_002340"/>
<feature type="region of interest" description="Disordered" evidence="10">
    <location>
        <begin position="205"/>
        <end position="232"/>
    </location>
</feature>
<dbReference type="InterPro" id="IPR037212">
    <property type="entry name" value="Med7/Med21-like"/>
</dbReference>
<comment type="similarity">
    <text evidence="2 8">Belongs to the Mediator complex subunit 7 family.</text>
</comment>
<dbReference type="GeneID" id="64574264"/>
<evidence type="ECO:0000256" key="5">
    <source>
        <dbReference type="ARBA" id="ARBA00023159"/>
    </source>
</evidence>
<comment type="subunit">
    <text evidence="8">Component of the Mediator complex.</text>
</comment>
<keyword evidence="9" id="KW-0175">Coiled coil</keyword>
<protein>
    <recommendedName>
        <fullName evidence="3 8">Mediator of RNA polymerase II transcription subunit 7</fullName>
    </recommendedName>
</protein>
<proteinExistence type="inferred from homology"/>
<dbReference type="Gene3D" id="6.10.140.200">
    <property type="match status" value="1"/>
</dbReference>
<evidence type="ECO:0000313" key="12">
    <source>
        <dbReference type="Proteomes" id="UP000663131"/>
    </source>
</evidence>
<keyword evidence="7 8" id="KW-0539">Nucleus</keyword>
<dbReference type="PANTHER" id="PTHR21428">
    <property type="entry name" value="MEDIATOR OF RNA POLYMERASE II TRANSCRIPTION SUBUNIT 7"/>
    <property type="match status" value="1"/>
</dbReference>
<dbReference type="Pfam" id="PF05983">
    <property type="entry name" value="Med7"/>
    <property type="match status" value="1"/>
</dbReference>
<dbReference type="GO" id="GO:0006357">
    <property type="term" value="P:regulation of transcription by RNA polymerase II"/>
    <property type="evidence" value="ECO:0007669"/>
    <property type="project" value="InterPro"/>
</dbReference>
<keyword evidence="6 8" id="KW-0804">Transcription</keyword>
<accession>A0A871REH3</accession>
<dbReference type="InterPro" id="IPR009244">
    <property type="entry name" value="Mediatior_Med7"/>
</dbReference>
<dbReference type="AlphaFoldDB" id="A0A871REH3"/>
<comment type="function">
    <text evidence="8">Component of the Mediator complex, a coactivator involved in the regulated transcription of nearly all RNA polymerase II-dependent genes. Mediator functions as a bridge to convey information from gene-specific regulatory proteins to the basal RNA polymerase II transcription machinery.</text>
</comment>
<comment type="subcellular location">
    <subcellularLocation>
        <location evidence="1 8">Nucleus</location>
    </subcellularLocation>
</comment>
<name>A0A871REH3_DEKBR</name>
<organism evidence="11 12">
    <name type="scientific">Dekkera bruxellensis</name>
    <name type="common">Brettanomyces custersii</name>
    <dbReference type="NCBI Taxonomy" id="5007"/>
    <lineage>
        <taxon>Eukaryota</taxon>
        <taxon>Fungi</taxon>
        <taxon>Dikarya</taxon>
        <taxon>Ascomycota</taxon>
        <taxon>Saccharomycotina</taxon>
        <taxon>Pichiomycetes</taxon>
        <taxon>Pichiales</taxon>
        <taxon>Pichiaceae</taxon>
        <taxon>Brettanomyces</taxon>
    </lineage>
</organism>
<evidence type="ECO:0000256" key="4">
    <source>
        <dbReference type="ARBA" id="ARBA00023015"/>
    </source>
</evidence>
<dbReference type="GO" id="GO:0003712">
    <property type="term" value="F:transcription coregulator activity"/>
    <property type="evidence" value="ECO:0007669"/>
    <property type="project" value="InterPro"/>
</dbReference>
<dbReference type="SUPFAM" id="SSF140718">
    <property type="entry name" value="Mediator hinge subcomplex-like"/>
    <property type="match status" value="1"/>
</dbReference>
<reference evidence="11" key="1">
    <citation type="submission" date="2020-10" db="EMBL/GenBank/DDBJ databases">
        <authorList>
            <person name="Palmer J.M."/>
        </authorList>
    </citation>
    <scope>NUCLEOTIDE SEQUENCE</scope>
    <source>
        <strain evidence="11">UCD 2041</strain>
    </source>
</reference>
<dbReference type="EMBL" id="CP063137">
    <property type="protein sequence ID" value="QOU22168.1"/>
    <property type="molecule type" value="Genomic_DNA"/>
</dbReference>
<evidence type="ECO:0000256" key="2">
    <source>
        <dbReference type="ARBA" id="ARBA00009994"/>
    </source>
</evidence>
<evidence type="ECO:0000256" key="9">
    <source>
        <dbReference type="SAM" id="Coils"/>
    </source>
</evidence>
<dbReference type="PANTHER" id="PTHR21428:SF11">
    <property type="entry name" value="MEDIATOR OF RNA POLYMERASE II TRANSCRIPTION SUBUNIT 7"/>
    <property type="match status" value="1"/>
</dbReference>
<dbReference type="Gene3D" id="6.10.140.1520">
    <property type="match status" value="1"/>
</dbReference>
<evidence type="ECO:0000256" key="1">
    <source>
        <dbReference type="ARBA" id="ARBA00004123"/>
    </source>
</evidence>
<evidence type="ECO:0000256" key="3">
    <source>
        <dbReference type="ARBA" id="ARBA00020631"/>
    </source>
</evidence>
<sequence length="262" mass="30426">MSEQNSEGVVSSLYPPPPPYVRFFTDENIEKVKKLKEDGETEQEISKMKDLKFLIPPTKPDMPTYRSFGDVWPFEDRFITLKESGVTQLFKGNENENQENEEVFTVERIKELKKLTMSLLLNFLELVGLLSKNPQYAFNKINNIQIILINLHHLLNSYRLHQSRESLILRIEEKIRKDQETIDKIEQTCKNVEAKINMLISSGELQSERPQSIKRPEKKTGEGDYSFNSENDDAKMLKQNAITKIIEGIKVDETSMKDARNL</sequence>
<evidence type="ECO:0000256" key="7">
    <source>
        <dbReference type="ARBA" id="ARBA00023242"/>
    </source>
</evidence>
<evidence type="ECO:0000313" key="11">
    <source>
        <dbReference type="EMBL" id="QOU22168.1"/>
    </source>
</evidence>
<dbReference type="RefSeq" id="XP_041138661.1">
    <property type="nucleotide sequence ID" value="XM_041280870.1"/>
</dbReference>
<reference evidence="11" key="2">
    <citation type="journal article" name="BMC Genomics">
        <title>New genome assemblies reveal patterns of domestication and adaptation across Brettanomyces (Dekkera) species.</title>
        <authorList>
            <person name="Roach M.J."/>
            <person name="Borneman A.R."/>
        </authorList>
    </citation>
    <scope>NUCLEOTIDE SEQUENCE</scope>
    <source>
        <strain evidence="11">UCD 2041</strain>
    </source>
</reference>
<dbReference type="Proteomes" id="UP000663131">
    <property type="component" value="Chromosome 9"/>
</dbReference>
<dbReference type="OrthoDB" id="10253553at2759"/>
<keyword evidence="5 8" id="KW-0010">Activator</keyword>
<dbReference type="GO" id="GO:0070847">
    <property type="term" value="C:core mediator complex"/>
    <property type="evidence" value="ECO:0007669"/>
    <property type="project" value="TreeGrafter"/>
</dbReference>
<dbReference type="InterPro" id="IPR044888">
    <property type="entry name" value="Mediatior_Med7_sf"/>
</dbReference>
<evidence type="ECO:0000256" key="10">
    <source>
        <dbReference type="SAM" id="MobiDB-lite"/>
    </source>
</evidence>
<evidence type="ECO:0000256" key="8">
    <source>
        <dbReference type="RuleBase" id="RU364060"/>
    </source>
</evidence>
<gene>
    <name evidence="11" type="ORF">BRETT_002340</name>
</gene>
<feature type="coiled-coil region" evidence="9">
    <location>
        <begin position="168"/>
        <end position="202"/>
    </location>
</feature>
<keyword evidence="4 8" id="KW-0805">Transcription regulation</keyword>
<evidence type="ECO:0000256" key="6">
    <source>
        <dbReference type="ARBA" id="ARBA00023163"/>
    </source>
</evidence>
<dbReference type="GO" id="GO:0016592">
    <property type="term" value="C:mediator complex"/>
    <property type="evidence" value="ECO:0007669"/>
    <property type="project" value="InterPro"/>
</dbReference>